<dbReference type="InterPro" id="IPR025159">
    <property type="entry name" value="AbiEi_N"/>
</dbReference>
<gene>
    <name evidence="2" type="ORF">E6Q11_06205</name>
</gene>
<dbReference type="AlphaFoldDB" id="A0A5C7J3N0"/>
<name>A0A5C7J3N0_9BACT</name>
<evidence type="ECO:0000313" key="3">
    <source>
        <dbReference type="Proteomes" id="UP000321026"/>
    </source>
</evidence>
<dbReference type="Pfam" id="PF13338">
    <property type="entry name" value="AbiEi_4"/>
    <property type="match status" value="1"/>
</dbReference>
<sequence>MQIIMESLVLTPQQQYAVDIFSSHHGIMKTSQALLEGIYQKTLYALKERGIIEPLTRGVFHLVDYEFPPHLDLVTISLRHPETIFCLITALDFHNITTVIPRAIYIALPQGAKLPQIDGHKIRAFYYTKTQLETGVEIHEIAGIKIKIFSPEKTVVDCFKYANKTGLDVAIEALKMCIADKGSKPTDFLKFARIARVNRKMQPYLQALYD</sequence>
<dbReference type="EMBL" id="SSDS01000097">
    <property type="protein sequence ID" value="TXG75874.1"/>
    <property type="molecule type" value="Genomic_DNA"/>
</dbReference>
<protein>
    <submittedName>
        <fullName evidence="2">Transcriptional regulator</fullName>
    </submittedName>
</protein>
<evidence type="ECO:0000259" key="1">
    <source>
        <dbReference type="Pfam" id="PF13338"/>
    </source>
</evidence>
<dbReference type="Proteomes" id="UP000321026">
    <property type="component" value="Unassembled WGS sequence"/>
</dbReference>
<evidence type="ECO:0000313" key="2">
    <source>
        <dbReference type="EMBL" id="TXG75874.1"/>
    </source>
</evidence>
<reference evidence="2 3" key="1">
    <citation type="submission" date="2018-09" db="EMBL/GenBank/DDBJ databases">
        <title>Metagenome Assembled Genomes from an Advanced Water Purification Facility.</title>
        <authorList>
            <person name="Stamps B.W."/>
            <person name="Spear J.R."/>
        </authorList>
    </citation>
    <scope>NUCLEOTIDE SEQUENCE [LARGE SCALE GENOMIC DNA]</scope>
    <source>
        <strain evidence="2">Bin_63_2</strain>
    </source>
</reference>
<comment type="caution">
    <text evidence="2">The sequence shown here is derived from an EMBL/GenBank/DDBJ whole genome shotgun (WGS) entry which is preliminary data.</text>
</comment>
<organism evidence="2 3">
    <name type="scientific">Candidatus Dojkabacteria bacterium</name>
    <dbReference type="NCBI Taxonomy" id="2099670"/>
    <lineage>
        <taxon>Bacteria</taxon>
        <taxon>Candidatus Dojkabacteria</taxon>
    </lineage>
</organism>
<feature type="domain" description="AbiEi antitoxin N-terminal" evidence="1">
    <location>
        <begin position="18"/>
        <end position="60"/>
    </location>
</feature>
<accession>A0A5C7J3N0</accession>
<proteinExistence type="predicted"/>